<accession>A0A5N5I615</accession>
<reference evidence="2 3" key="2">
    <citation type="submission" date="2019-11" db="EMBL/GenBank/DDBJ databases">
        <title>A de novo genome assembly of a pear dwarfing rootstock.</title>
        <authorList>
            <person name="Wang F."/>
            <person name="Wang J."/>
            <person name="Li S."/>
            <person name="Zhang Y."/>
            <person name="Fang M."/>
            <person name="Ma L."/>
            <person name="Zhao Y."/>
            <person name="Jiang S."/>
        </authorList>
    </citation>
    <scope>NUCLEOTIDE SEQUENCE [LARGE SCALE GENOMIC DNA]</scope>
    <source>
        <strain evidence="2">S2</strain>
        <tissue evidence="2">Leaf</tissue>
    </source>
</reference>
<dbReference type="AlphaFoldDB" id="A0A5N5I615"/>
<organism evidence="2 3">
    <name type="scientific">Pyrus ussuriensis x Pyrus communis</name>
    <dbReference type="NCBI Taxonomy" id="2448454"/>
    <lineage>
        <taxon>Eukaryota</taxon>
        <taxon>Viridiplantae</taxon>
        <taxon>Streptophyta</taxon>
        <taxon>Embryophyta</taxon>
        <taxon>Tracheophyta</taxon>
        <taxon>Spermatophyta</taxon>
        <taxon>Magnoliopsida</taxon>
        <taxon>eudicotyledons</taxon>
        <taxon>Gunneridae</taxon>
        <taxon>Pentapetalae</taxon>
        <taxon>rosids</taxon>
        <taxon>fabids</taxon>
        <taxon>Rosales</taxon>
        <taxon>Rosaceae</taxon>
        <taxon>Amygdaloideae</taxon>
        <taxon>Maleae</taxon>
        <taxon>Pyrus</taxon>
    </lineage>
</organism>
<dbReference type="GO" id="GO:0016740">
    <property type="term" value="F:transferase activity"/>
    <property type="evidence" value="ECO:0007669"/>
    <property type="project" value="UniProtKB-KW"/>
</dbReference>
<protein>
    <submittedName>
        <fullName evidence="2">Glycosyltransferase</fullName>
    </submittedName>
</protein>
<dbReference type="Proteomes" id="UP000327157">
    <property type="component" value="Unassembled WGS sequence"/>
</dbReference>
<comment type="caution">
    <text evidence="2">The sequence shown here is derived from an EMBL/GenBank/DDBJ whole genome shotgun (WGS) entry which is preliminary data.</text>
</comment>
<sequence length="70" mass="7952">MGDVIVLYAVAGMGHIISMVELDKLIHHYGPHNFFDIPKYDVVWNSSQIGHPTNHQVPIIDPNLRCHRHG</sequence>
<dbReference type="EMBL" id="SMOL01000112">
    <property type="protein sequence ID" value="KAB2633910.1"/>
    <property type="molecule type" value="Genomic_DNA"/>
</dbReference>
<evidence type="ECO:0000313" key="3">
    <source>
        <dbReference type="Proteomes" id="UP000327157"/>
    </source>
</evidence>
<dbReference type="EMBL" id="SMOL01000051">
    <property type="protein sequence ID" value="KAB2634573.1"/>
    <property type="molecule type" value="Genomic_DNA"/>
</dbReference>
<name>A0A5N5I615_9ROSA</name>
<evidence type="ECO:0000313" key="2">
    <source>
        <dbReference type="EMBL" id="KAB2634573.1"/>
    </source>
</evidence>
<proteinExistence type="predicted"/>
<evidence type="ECO:0000313" key="1">
    <source>
        <dbReference type="EMBL" id="KAB2633910.1"/>
    </source>
</evidence>
<keyword evidence="2" id="KW-0808">Transferase</keyword>
<keyword evidence="3" id="KW-1185">Reference proteome</keyword>
<reference evidence="2 3" key="1">
    <citation type="submission" date="2019-09" db="EMBL/GenBank/DDBJ databases">
        <authorList>
            <person name="Ou C."/>
        </authorList>
    </citation>
    <scope>NUCLEOTIDE SEQUENCE [LARGE SCALE GENOMIC DNA]</scope>
    <source>
        <strain evidence="2">S2</strain>
        <tissue evidence="2">Leaf</tissue>
    </source>
</reference>
<gene>
    <name evidence="2" type="ORF">D8674_040913</name>
    <name evidence="1" type="ORF">D8674_041716</name>
</gene>
<dbReference type="OrthoDB" id="5835829at2759"/>